<dbReference type="PANTHER" id="PTHR45660">
    <property type="entry name" value="HISTONE-LYSINE N-METHYLTRANSFERASE SETMAR"/>
    <property type="match status" value="1"/>
</dbReference>
<dbReference type="GO" id="GO:0005634">
    <property type="term" value="C:nucleus"/>
    <property type="evidence" value="ECO:0007669"/>
    <property type="project" value="UniProtKB-SubCell"/>
</dbReference>
<evidence type="ECO:0000256" key="2">
    <source>
        <dbReference type="ARBA" id="ARBA00023242"/>
    </source>
</evidence>
<dbReference type="Proteomes" id="UP000682877">
    <property type="component" value="Chromosome 2"/>
</dbReference>
<comment type="subcellular location">
    <subcellularLocation>
        <location evidence="1">Chromosome</location>
        <location evidence="1">Centromere</location>
    </subcellularLocation>
    <subcellularLocation>
        <location evidence="3">Nucleus</location>
    </subcellularLocation>
</comment>
<evidence type="ECO:0000313" key="6">
    <source>
        <dbReference type="Proteomes" id="UP000682877"/>
    </source>
</evidence>
<dbReference type="GO" id="GO:0000775">
    <property type="term" value="C:chromosome, centromeric region"/>
    <property type="evidence" value="ECO:0007669"/>
    <property type="project" value="UniProtKB-SubCell"/>
</dbReference>
<dbReference type="GO" id="GO:0003690">
    <property type="term" value="F:double-stranded DNA binding"/>
    <property type="evidence" value="ECO:0007669"/>
    <property type="project" value="TreeGrafter"/>
</dbReference>
<name>A0A8S1ZY78_ARAAE</name>
<keyword evidence="6" id="KW-1185">Reference proteome</keyword>
<dbReference type="SMART" id="SM00466">
    <property type="entry name" value="SRA"/>
    <property type="match status" value="1"/>
</dbReference>
<evidence type="ECO:0000259" key="4">
    <source>
        <dbReference type="PROSITE" id="PS51015"/>
    </source>
</evidence>
<dbReference type="Pfam" id="PF02182">
    <property type="entry name" value="SAD_SRA"/>
    <property type="match status" value="1"/>
</dbReference>
<dbReference type="Gene3D" id="2.30.280.10">
    <property type="entry name" value="SRA-YDG"/>
    <property type="match status" value="1"/>
</dbReference>
<keyword evidence="2 3" id="KW-0539">Nucleus</keyword>
<dbReference type="InterPro" id="IPR003105">
    <property type="entry name" value="SRA_YDG"/>
</dbReference>
<dbReference type="GO" id="GO:0042054">
    <property type="term" value="F:histone methyltransferase activity"/>
    <property type="evidence" value="ECO:0007669"/>
    <property type="project" value="TreeGrafter"/>
</dbReference>
<dbReference type="InterPro" id="IPR036987">
    <property type="entry name" value="SRA-YDG_sf"/>
</dbReference>
<dbReference type="InterPro" id="IPR051357">
    <property type="entry name" value="H3K9_HMTase_SUVAR3-9"/>
</dbReference>
<dbReference type="PANTHER" id="PTHR45660:SF23">
    <property type="entry name" value="YDG DOMAIN-CONTAINING PROTEIN"/>
    <property type="match status" value="1"/>
</dbReference>
<evidence type="ECO:0000313" key="5">
    <source>
        <dbReference type="EMBL" id="CAE5963735.1"/>
    </source>
</evidence>
<gene>
    <name evidence="5" type="ORF">AARE701A_LOCUS5133</name>
</gene>
<dbReference type="PROSITE" id="PS51015">
    <property type="entry name" value="YDG"/>
    <property type="match status" value="1"/>
</dbReference>
<proteinExistence type="predicted"/>
<evidence type="ECO:0000256" key="1">
    <source>
        <dbReference type="ARBA" id="ARBA00004584"/>
    </source>
</evidence>
<evidence type="ECO:0000256" key="3">
    <source>
        <dbReference type="PROSITE-ProRule" id="PRU00358"/>
    </source>
</evidence>
<organism evidence="5 6">
    <name type="scientific">Arabidopsis arenosa</name>
    <name type="common">Sand rock-cress</name>
    <name type="synonym">Cardaminopsis arenosa</name>
    <dbReference type="NCBI Taxonomy" id="38785"/>
    <lineage>
        <taxon>Eukaryota</taxon>
        <taxon>Viridiplantae</taxon>
        <taxon>Streptophyta</taxon>
        <taxon>Embryophyta</taxon>
        <taxon>Tracheophyta</taxon>
        <taxon>Spermatophyta</taxon>
        <taxon>Magnoliopsida</taxon>
        <taxon>eudicotyledons</taxon>
        <taxon>Gunneridae</taxon>
        <taxon>Pentapetalae</taxon>
        <taxon>rosids</taxon>
        <taxon>malvids</taxon>
        <taxon>Brassicales</taxon>
        <taxon>Brassicaceae</taxon>
        <taxon>Camelineae</taxon>
        <taxon>Arabidopsis</taxon>
    </lineage>
</organism>
<sequence>MSEIKEVVCIDASVTRKSTTNTVEISVTRENVVALGSSDPPPFPTPHILLNNIASFDEDNMYHLLYPKLQVPNLCRILSFNIASKAKGDQGPLYISFDITLRPYILEEPAMETCAICLEEDQDLTQMRNCTSVAGQNLMGQGSGIGCDDVTVAVTYETGKGLMGQRSGIDSDALTVDVTSDTRQNLMGSKDNRSDRNYQRPKEDETLKFLMKKAGFGSNVAIHGTFGSGLVASANRRVPPSFGSKVKPLSLEESIKLFASQSKKRWYSNSSQGKFLHVKKQRDERQTNEFGLLPIMRHNQIPDVLTPRKKVLNVLHHFRMVFEELDRNKAARCVKSQTDRDTRDILIRDGKQVNGEKMIGVVHGVEVGDNFKYKSQLSIIGLHFNMLGGIDYMNKEGLDLATSIVISQGAAYNDICNANMVVYCGEGHYLKRKNLKPPEDQKMTRGNLALANSMRAKNQVRLIIGRKKMNVKKYVYAGLYLVHEFWNEKGPLGNEVFKFKLLRLPGQTSIHLNY</sequence>
<dbReference type="InterPro" id="IPR015947">
    <property type="entry name" value="PUA-like_sf"/>
</dbReference>
<feature type="domain" description="YDG" evidence="4">
    <location>
        <begin position="360"/>
        <end position="503"/>
    </location>
</feature>
<reference evidence="5" key="1">
    <citation type="submission" date="2021-01" db="EMBL/GenBank/DDBJ databases">
        <authorList>
            <person name="Bezrukov I."/>
        </authorList>
    </citation>
    <scope>NUCLEOTIDE SEQUENCE</scope>
</reference>
<protein>
    <recommendedName>
        <fullName evidence="4">YDG domain-containing protein</fullName>
    </recommendedName>
</protein>
<dbReference type="AlphaFoldDB" id="A0A8S1ZY78"/>
<accession>A0A8S1ZY78</accession>
<dbReference type="EMBL" id="LR999452">
    <property type="protein sequence ID" value="CAE5963735.1"/>
    <property type="molecule type" value="Genomic_DNA"/>
</dbReference>
<dbReference type="SUPFAM" id="SSF88697">
    <property type="entry name" value="PUA domain-like"/>
    <property type="match status" value="1"/>
</dbReference>